<evidence type="ECO:0000313" key="3">
    <source>
        <dbReference type="Proteomes" id="UP001597092"/>
    </source>
</evidence>
<dbReference type="RefSeq" id="WP_256307739.1">
    <property type="nucleotide sequence ID" value="NZ_JANHAW010000002.1"/>
</dbReference>
<keyword evidence="1" id="KW-0472">Membrane</keyword>
<keyword evidence="1" id="KW-0812">Transmembrane</keyword>
<dbReference type="GO" id="GO:0005886">
    <property type="term" value="C:plasma membrane"/>
    <property type="evidence" value="ECO:0007669"/>
    <property type="project" value="UniProtKB-SubCell"/>
</dbReference>
<dbReference type="PANTHER" id="PTHR43471">
    <property type="entry name" value="ABC TRANSPORTER PERMEASE"/>
    <property type="match status" value="1"/>
</dbReference>
<feature type="transmembrane region" description="Helical" evidence="1">
    <location>
        <begin position="191"/>
        <end position="210"/>
    </location>
</feature>
<feature type="transmembrane region" description="Helical" evidence="1">
    <location>
        <begin position="125"/>
        <end position="151"/>
    </location>
</feature>
<proteinExistence type="predicted"/>
<reference evidence="2 3" key="1">
    <citation type="journal article" date="2019" name="Int. J. Syst. Evol. Microbiol.">
        <title>The Global Catalogue of Microorganisms (GCM) 10K type strain sequencing project: providing services to taxonomists for standard genome sequencing and annotation.</title>
        <authorList>
            <consortium name="The Broad Institute Genomics Platform"/>
            <consortium name="The Broad Institute Genome Sequencing Center for Infectious Disease"/>
            <person name="Wu L."/>
            <person name="Ma J."/>
        </authorList>
    </citation>
    <scope>NUCLEOTIDE SEQUENCE [LARGE SCALE GENOMIC DNA]</scope>
    <source>
        <strain evidence="2 3">CGMCC 1.10387</strain>
    </source>
</reference>
<dbReference type="Proteomes" id="UP001597092">
    <property type="component" value="Unassembled WGS sequence"/>
</dbReference>
<name>A0ABD6DRX8_9EURY</name>
<accession>A0ABD6DRX8</accession>
<gene>
    <name evidence="2" type="ORF">ACFSAS_04080</name>
</gene>
<feature type="transmembrane region" description="Helical" evidence="1">
    <location>
        <begin position="157"/>
        <end position="179"/>
    </location>
</feature>
<organism evidence="2 3">
    <name type="scientific">Halobellus litoreus</name>
    <dbReference type="NCBI Taxonomy" id="755310"/>
    <lineage>
        <taxon>Archaea</taxon>
        <taxon>Methanobacteriati</taxon>
        <taxon>Methanobacteriota</taxon>
        <taxon>Stenosarchaea group</taxon>
        <taxon>Halobacteria</taxon>
        <taxon>Halobacteriales</taxon>
        <taxon>Haloferacaceae</taxon>
        <taxon>Halobellus</taxon>
    </lineage>
</organism>
<comment type="caution">
    <text evidence="2">The sequence shown here is derived from an EMBL/GenBank/DDBJ whole genome shotgun (WGS) entry which is preliminary data.</text>
</comment>
<evidence type="ECO:0000313" key="2">
    <source>
        <dbReference type="EMBL" id="MFD1684788.1"/>
    </source>
</evidence>
<feature type="transmembrane region" description="Helical" evidence="1">
    <location>
        <begin position="79"/>
        <end position="98"/>
    </location>
</feature>
<protein>
    <submittedName>
        <fullName evidence="2">ABC transporter permease subunit</fullName>
    </submittedName>
</protein>
<sequence length="263" mass="28612">MRFETTRYEARQRVRGAVALTVLLSLFSLLIVYLYPSIAEAGADFDALLEAYPESVREGFGVESFSTIEGFVAGELYQFIWVLLLGLYMAYAAGGTFAGDIESKRLYLVLAAPVSRTQVAVEKTLALLTPLVLLNLLIPLVVFGGTVAIGYPVDPRYLLAVHLLSVPYHLVCLGIGQVLSVTVDRASTAQLGGIATVFLLFLLDSVTAGTDTEWLGDVSPTRYIDPTEILLRETLAVGDALLLLSAALFLLFLSVVRFRSRDL</sequence>
<feature type="transmembrane region" description="Helical" evidence="1">
    <location>
        <begin position="16"/>
        <end position="35"/>
    </location>
</feature>
<dbReference type="AlphaFoldDB" id="A0ABD6DRX8"/>
<keyword evidence="1" id="KW-1133">Transmembrane helix</keyword>
<dbReference type="PANTHER" id="PTHR43471:SF12">
    <property type="entry name" value="HYPOTHETICAL MEMBRANE PROTEIN, CONSERVED"/>
    <property type="match status" value="1"/>
</dbReference>
<dbReference type="Pfam" id="PF12679">
    <property type="entry name" value="ABC2_membrane_2"/>
    <property type="match status" value="1"/>
</dbReference>
<feature type="transmembrane region" description="Helical" evidence="1">
    <location>
        <begin position="240"/>
        <end position="258"/>
    </location>
</feature>
<dbReference type="EMBL" id="JBHUDP010000001">
    <property type="protein sequence ID" value="MFD1684788.1"/>
    <property type="molecule type" value="Genomic_DNA"/>
</dbReference>
<evidence type="ECO:0000256" key="1">
    <source>
        <dbReference type="SAM" id="Phobius"/>
    </source>
</evidence>
<keyword evidence="3" id="KW-1185">Reference proteome</keyword>